<dbReference type="RefSeq" id="WP_200786968.1">
    <property type="nucleotide sequence ID" value="NZ_JAEDAO010000001.1"/>
</dbReference>
<dbReference type="AlphaFoldDB" id="A0A934UQN5"/>
<gene>
    <name evidence="1" type="ORF">I8E28_05340</name>
</gene>
<evidence type="ECO:0000313" key="2">
    <source>
        <dbReference type="Proteomes" id="UP000617041"/>
    </source>
</evidence>
<organism evidence="1 2">
    <name type="scientific">Ramlibacter algicola</name>
    <dbReference type="NCBI Taxonomy" id="2795217"/>
    <lineage>
        <taxon>Bacteria</taxon>
        <taxon>Pseudomonadati</taxon>
        <taxon>Pseudomonadota</taxon>
        <taxon>Betaproteobacteria</taxon>
        <taxon>Burkholderiales</taxon>
        <taxon>Comamonadaceae</taxon>
        <taxon>Ramlibacter</taxon>
    </lineage>
</organism>
<keyword evidence="2" id="KW-1185">Reference proteome</keyword>
<accession>A0A934UQN5</accession>
<proteinExistence type="predicted"/>
<dbReference type="Proteomes" id="UP000617041">
    <property type="component" value="Unassembled WGS sequence"/>
</dbReference>
<protein>
    <submittedName>
        <fullName evidence="1">Uncharacterized protein</fullName>
    </submittedName>
</protein>
<dbReference type="EMBL" id="JAEDAO010000001">
    <property type="protein sequence ID" value="MBK0392006.1"/>
    <property type="molecule type" value="Genomic_DNA"/>
</dbReference>
<evidence type="ECO:0000313" key="1">
    <source>
        <dbReference type="EMBL" id="MBK0392006.1"/>
    </source>
</evidence>
<name>A0A934UQN5_9BURK</name>
<comment type="caution">
    <text evidence="1">The sequence shown here is derived from an EMBL/GenBank/DDBJ whole genome shotgun (WGS) entry which is preliminary data.</text>
</comment>
<reference evidence="1" key="1">
    <citation type="submission" date="2020-12" db="EMBL/GenBank/DDBJ databases">
        <title>Ramlibacter sp. nov., isolated from a freshwater alga, Cryptomonas.</title>
        <authorList>
            <person name="Kim H.M."/>
            <person name="Jeon C.O."/>
        </authorList>
    </citation>
    <scope>NUCLEOTIDE SEQUENCE</scope>
    <source>
        <strain evidence="1">CrO1</strain>
    </source>
</reference>
<sequence length="93" mass="10798">MTLDTLLTIWRSADDRARYWEHELRILLEEQPDGAGPDLLHVARVLQMRQDEQQALHLVVGMIGRYLPRGWRRALDAVHHRASEPTQPLPQDA</sequence>